<evidence type="ECO:0008006" key="2">
    <source>
        <dbReference type="Google" id="ProtNLM"/>
    </source>
</evidence>
<protein>
    <recommendedName>
        <fullName evidence="2">Iron-containing redox enzyme family protein</fullName>
    </recommendedName>
</protein>
<name>A0A7S3BJR8_9VIRI</name>
<organism evidence="1">
    <name type="scientific">Prasinoderma singulare</name>
    <dbReference type="NCBI Taxonomy" id="676789"/>
    <lineage>
        <taxon>Eukaryota</taxon>
        <taxon>Viridiplantae</taxon>
        <taxon>Prasinodermophyta</taxon>
        <taxon>Prasinodermophyceae</taxon>
        <taxon>Prasinodermales</taxon>
        <taxon>Prasinodermaceae</taxon>
        <taxon>Prasinoderma</taxon>
    </lineage>
</organism>
<accession>A0A7S3BJR8</accession>
<proteinExistence type="predicted"/>
<gene>
    <name evidence="1" type="ORF">PSIN1315_LOCUS6097</name>
</gene>
<dbReference type="Gene3D" id="1.20.910.10">
    <property type="entry name" value="Heme oxygenase-like"/>
    <property type="match status" value="1"/>
</dbReference>
<dbReference type="AlphaFoldDB" id="A0A7S3BJR8"/>
<reference evidence="1" key="1">
    <citation type="submission" date="2021-01" db="EMBL/GenBank/DDBJ databases">
        <authorList>
            <person name="Corre E."/>
            <person name="Pelletier E."/>
            <person name="Niang G."/>
            <person name="Scheremetjew M."/>
            <person name="Finn R."/>
            <person name="Kale V."/>
            <person name="Holt S."/>
            <person name="Cochrane G."/>
            <person name="Meng A."/>
            <person name="Brown T."/>
            <person name="Cohen L."/>
        </authorList>
    </citation>
    <scope>NUCLEOTIDE SEQUENCE</scope>
    <source>
        <strain evidence="1">RCC927</strain>
    </source>
</reference>
<sequence>MALMASSALSRPAVSNRASARCLVREVSSAPGWLQHMRERPALQVLPSGMTPAEHLNADKLSRAQILALERELDNGESIYWLRRFNKALSSLPDDETAVRAIMRPVWNELAYNLESFNPLFTAAVLKVQNTLGSSDYEARDTALAHLIQPLAGEYGLHHSIPLGNTHRQLFAEFYESVTGEQLSELLAQENQPPAAAQALFERMLTDVSTGGGREDPVEQASYALGYNLAVEYLAQYEKGWLLDSFRELNRRVLAPAGREVEWLFLEVHADGEPEHADLGHAAVAAFAPECFKDAVRQGIRDHDTDFSAFYQCLTEMLEAQI</sequence>
<dbReference type="EMBL" id="HBHY01009487">
    <property type="protein sequence ID" value="CAE0136828.1"/>
    <property type="molecule type" value="Transcribed_RNA"/>
</dbReference>
<dbReference type="InterPro" id="IPR016084">
    <property type="entry name" value="Haem_Oase-like_multi-hlx"/>
</dbReference>
<evidence type="ECO:0000313" key="1">
    <source>
        <dbReference type="EMBL" id="CAE0136828.1"/>
    </source>
</evidence>